<evidence type="ECO:0000313" key="1">
    <source>
        <dbReference type="EMBL" id="AFI84614.1"/>
    </source>
</evidence>
<proteinExistence type="predicted"/>
<accession>I1XJP5</accession>
<protein>
    <submittedName>
        <fullName evidence="1">Uncharacterized protein</fullName>
    </submittedName>
</protein>
<gene>
    <name evidence="1" type="ordered locus">Q7A_1796</name>
</gene>
<reference evidence="1 2" key="2">
    <citation type="journal article" date="2013" name="Int. J. Syst. Evol. Microbiol.">
        <title>Methylophaga nitratireducenticrescens sp. nov. and Methylophaga frappieri sp. nov., isolated from the biofilm of the methanol-fed denitrification system treating the seawater at the Montreal Biodome.</title>
        <authorList>
            <person name="Villeneuve C."/>
            <person name="Martineau C."/>
            <person name="Mauffrey F."/>
            <person name="Villemur R."/>
        </authorList>
    </citation>
    <scope>NUCLEOTIDE SEQUENCE [LARGE SCALE GENOMIC DNA]</scope>
    <source>
        <strain evidence="1 2">JAM1</strain>
    </source>
</reference>
<reference evidence="1 2" key="1">
    <citation type="journal article" date="2012" name="J. Bacteriol.">
        <title>Complete genome sequences of Methylophaga sp. strain JAM1 and Methylophaga sp. strain JAM7.</title>
        <authorList>
            <person name="Villeneuve C."/>
            <person name="Martineau C."/>
            <person name="Mauffrey F."/>
            <person name="Villemur R."/>
        </authorList>
    </citation>
    <scope>NUCLEOTIDE SEQUENCE [LARGE SCALE GENOMIC DNA]</scope>
    <source>
        <strain evidence="1 2">JAM1</strain>
    </source>
</reference>
<dbReference type="EMBL" id="CP003390">
    <property type="protein sequence ID" value="AFI84614.1"/>
    <property type="molecule type" value="Genomic_DNA"/>
</dbReference>
<name>I1XJP5_METNJ</name>
<evidence type="ECO:0000313" key="2">
    <source>
        <dbReference type="Proteomes" id="UP000009144"/>
    </source>
</evidence>
<dbReference type="Proteomes" id="UP000009144">
    <property type="component" value="Chromosome"/>
</dbReference>
<dbReference type="AlphaFoldDB" id="I1XJP5"/>
<dbReference type="HOGENOM" id="CLU_3312585_0_0_6"/>
<keyword evidence="2" id="KW-1185">Reference proteome</keyword>
<sequence length="39" mass="4375">MLLTAEMVLLLYVAEILSDLKTKSPAVLSLKEYSAFIFL</sequence>
<dbReference type="PATRIC" id="fig|754476.3.peg.1775"/>
<organism evidence="1 2">
    <name type="scientific">Methylophaga nitratireducenticrescens</name>
    <dbReference type="NCBI Taxonomy" id="754476"/>
    <lineage>
        <taxon>Bacteria</taxon>
        <taxon>Pseudomonadati</taxon>
        <taxon>Pseudomonadota</taxon>
        <taxon>Gammaproteobacteria</taxon>
        <taxon>Thiotrichales</taxon>
        <taxon>Piscirickettsiaceae</taxon>
        <taxon>Methylophaga</taxon>
    </lineage>
</organism>